<dbReference type="Ensembl" id="ENSRNOT00000131084.1">
    <property type="protein sequence ID" value="ENSRNOP00000100030.1"/>
    <property type="gene ID" value="ENSRNOG00000079685.1"/>
</dbReference>
<feature type="transmembrane region" description="Helical" evidence="1">
    <location>
        <begin position="12"/>
        <end position="31"/>
    </location>
</feature>
<dbReference type="GeneTree" id="ENSGT01130000282097"/>
<keyword evidence="1" id="KW-0472">Membrane</keyword>
<reference evidence="2" key="1">
    <citation type="submission" date="2024-01" db="EMBL/GenBank/DDBJ databases">
        <title>GRCr8: a new rat reference genome assembly contstructed from accurate long reads and long range scaffolding.</title>
        <authorList>
            <person name="Doris P.A."/>
            <person name="Kalbfleisch T."/>
            <person name="Li K."/>
            <person name="Howe K."/>
            <person name="Wood J."/>
        </authorList>
    </citation>
    <scope>NUCLEOTIDE SEQUENCE [LARGE SCALE GENOMIC DNA]</scope>
    <source>
        <strain evidence="2">Brown Norway</strain>
    </source>
</reference>
<organism evidence="2 3">
    <name type="scientific">Rattus norvegicus</name>
    <name type="common">Rat</name>
    <dbReference type="NCBI Taxonomy" id="10116"/>
    <lineage>
        <taxon>Eukaryota</taxon>
        <taxon>Metazoa</taxon>
        <taxon>Chordata</taxon>
        <taxon>Craniata</taxon>
        <taxon>Vertebrata</taxon>
        <taxon>Euteleostomi</taxon>
        <taxon>Mammalia</taxon>
        <taxon>Eutheria</taxon>
        <taxon>Euarchontoglires</taxon>
        <taxon>Glires</taxon>
        <taxon>Rodentia</taxon>
        <taxon>Myomorpha</taxon>
        <taxon>Muroidea</taxon>
        <taxon>Muridae</taxon>
        <taxon>Murinae</taxon>
        <taxon>Rattus</taxon>
    </lineage>
</organism>
<name>A0ABK0LEX5_RAT</name>
<reference evidence="2" key="3">
    <citation type="submission" date="2025-09" db="UniProtKB">
        <authorList>
            <consortium name="Ensembl"/>
        </authorList>
    </citation>
    <scope>IDENTIFICATION</scope>
    <source>
        <strain evidence="2">Brown Norway</strain>
    </source>
</reference>
<evidence type="ECO:0000313" key="3">
    <source>
        <dbReference type="Proteomes" id="UP000002494"/>
    </source>
</evidence>
<evidence type="ECO:0000313" key="2">
    <source>
        <dbReference type="Ensembl" id="ENSRNOP00000100030.1"/>
    </source>
</evidence>
<keyword evidence="1" id="KW-0812">Transmembrane</keyword>
<protein>
    <submittedName>
        <fullName evidence="2">Predicted gene, 63526</fullName>
    </submittedName>
</protein>
<keyword evidence="3" id="KW-1185">Reference proteome</keyword>
<accession>A0ABK0LEX5</accession>
<gene>
    <name evidence="2" type="primary">Gm63526</name>
</gene>
<dbReference type="Proteomes" id="UP000002494">
    <property type="component" value="Chromosome 5"/>
</dbReference>
<proteinExistence type="predicted"/>
<sequence>MALLSPTLDLVVTAVGSLLLFMLALGLLCFFTCRLARPLRIGTSING</sequence>
<reference evidence="2" key="2">
    <citation type="submission" date="2025-08" db="UniProtKB">
        <authorList>
            <consortium name="Ensembl"/>
        </authorList>
    </citation>
    <scope>IDENTIFICATION</scope>
    <source>
        <strain evidence="2">Brown Norway</strain>
    </source>
</reference>
<evidence type="ECO:0000256" key="1">
    <source>
        <dbReference type="SAM" id="Phobius"/>
    </source>
</evidence>
<keyword evidence="1" id="KW-1133">Transmembrane helix</keyword>